<comment type="caution">
    <text evidence="1">The sequence shown here is derived from an EMBL/GenBank/DDBJ whole genome shotgun (WGS) entry which is preliminary data.</text>
</comment>
<protein>
    <submittedName>
        <fullName evidence="1">LmbE family N-acetylglucosaminyl deacetylase</fullName>
    </submittedName>
</protein>
<dbReference type="InterPro" id="IPR024078">
    <property type="entry name" value="LmbE-like_dom_sf"/>
</dbReference>
<proteinExistence type="predicted"/>
<dbReference type="Gene3D" id="3.40.50.10320">
    <property type="entry name" value="LmbE-like"/>
    <property type="match status" value="1"/>
</dbReference>
<keyword evidence="2" id="KW-1185">Reference proteome</keyword>
<dbReference type="Proteomes" id="UP001183817">
    <property type="component" value="Unassembled WGS sequence"/>
</dbReference>
<dbReference type="RefSeq" id="WP_302262798.1">
    <property type="nucleotide sequence ID" value="NZ_BAAAWO010000001.1"/>
</dbReference>
<reference evidence="1 2" key="1">
    <citation type="submission" date="2023-07" db="EMBL/GenBank/DDBJ databases">
        <title>Sequencing the genomes of 1000 actinobacteria strains.</title>
        <authorList>
            <person name="Klenk H.-P."/>
        </authorList>
    </citation>
    <scope>NUCLEOTIDE SEQUENCE [LARGE SCALE GENOMIC DNA]</scope>
    <source>
        <strain evidence="1 2">DSM 20167</strain>
    </source>
</reference>
<gene>
    <name evidence="1" type="ORF">J2S64_001243</name>
</gene>
<dbReference type="EMBL" id="JAVDYI010000001">
    <property type="protein sequence ID" value="MDR7357552.1"/>
    <property type="molecule type" value="Genomic_DNA"/>
</dbReference>
<sequence>MALWGRGLDRAAAPLIKLIREFKPHVIIAYDENGGYPHPDHV</sequence>
<accession>A0ABU2BFY7</accession>
<organism evidence="1 2">
    <name type="scientific">Paeniglutamicibacter sulfureus</name>
    <dbReference type="NCBI Taxonomy" id="43666"/>
    <lineage>
        <taxon>Bacteria</taxon>
        <taxon>Bacillati</taxon>
        <taxon>Actinomycetota</taxon>
        <taxon>Actinomycetes</taxon>
        <taxon>Micrococcales</taxon>
        <taxon>Micrococcaceae</taxon>
        <taxon>Paeniglutamicibacter</taxon>
    </lineage>
</organism>
<evidence type="ECO:0000313" key="1">
    <source>
        <dbReference type="EMBL" id="MDR7357552.1"/>
    </source>
</evidence>
<dbReference type="SUPFAM" id="SSF102588">
    <property type="entry name" value="LmbE-like"/>
    <property type="match status" value="1"/>
</dbReference>
<name>A0ABU2BFY7_9MICC</name>
<evidence type="ECO:0000313" key="2">
    <source>
        <dbReference type="Proteomes" id="UP001183817"/>
    </source>
</evidence>